<evidence type="ECO:0000313" key="1">
    <source>
        <dbReference type="Proteomes" id="UP000887576"/>
    </source>
</evidence>
<protein>
    <submittedName>
        <fullName evidence="2">Uracil-DNA glycosylase</fullName>
    </submittedName>
</protein>
<dbReference type="WBParaSite" id="JU765_v2.g10109.t1">
    <property type="protein sequence ID" value="JU765_v2.g10109.t1"/>
    <property type="gene ID" value="JU765_v2.g10109"/>
</dbReference>
<dbReference type="Proteomes" id="UP000887576">
    <property type="component" value="Unplaced"/>
</dbReference>
<proteinExistence type="predicted"/>
<organism evidence="1 2">
    <name type="scientific">Panagrolaimus sp. JU765</name>
    <dbReference type="NCBI Taxonomy" id="591449"/>
    <lineage>
        <taxon>Eukaryota</taxon>
        <taxon>Metazoa</taxon>
        <taxon>Ecdysozoa</taxon>
        <taxon>Nematoda</taxon>
        <taxon>Chromadorea</taxon>
        <taxon>Rhabditida</taxon>
        <taxon>Tylenchina</taxon>
        <taxon>Panagrolaimomorpha</taxon>
        <taxon>Panagrolaimoidea</taxon>
        <taxon>Panagrolaimidae</taxon>
        <taxon>Panagrolaimus</taxon>
    </lineage>
</organism>
<accession>A0AC34PUL1</accession>
<evidence type="ECO:0000313" key="2">
    <source>
        <dbReference type="WBParaSite" id="JU765_v2.g10109.t1"/>
    </source>
</evidence>
<reference evidence="2" key="1">
    <citation type="submission" date="2022-11" db="UniProtKB">
        <authorList>
            <consortium name="WormBaseParasite"/>
        </authorList>
    </citation>
    <scope>IDENTIFICATION</scope>
</reference>
<sequence>MKRFLNDENLEPPSEKKMKPLPTMTADDLREIFLDQVTDPIWKEFIEKESQKQYFSTLLTKLAARCQKGDRIRPPLKDVFRAFNVPNFDQIKVVIVGQDPYPGPHDANGLAFAVNKGQKAPGSMINIFKNIKRDYPGTWEPDTTLLSWANQGVFLLNTVLTVTERQPASHQGMGWETFTDNALKFLVSRKDKIVFLLMGNHAQKKKCIARHCVMSPHPSPLSQRYFVNTSPFLDVNKMLLSLNLERIDWTAKN</sequence>
<name>A0AC34PUL1_9BILA</name>